<evidence type="ECO:0000256" key="2">
    <source>
        <dbReference type="ARBA" id="ARBA00022729"/>
    </source>
</evidence>
<dbReference type="PROSITE" id="PS00141">
    <property type="entry name" value="ASP_PROTEASE"/>
    <property type="match status" value="1"/>
</dbReference>
<evidence type="ECO:0000313" key="7">
    <source>
        <dbReference type="Proteomes" id="UP000262825"/>
    </source>
</evidence>
<name>A0A376B9V1_9ASCO</name>
<comment type="similarity">
    <text evidence="1 4">Belongs to the peptidase A1 family.</text>
</comment>
<dbReference type="InterPro" id="IPR001461">
    <property type="entry name" value="Aspartic_peptidase_A1"/>
</dbReference>
<dbReference type="Pfam" id="PF00026">
    <property type="entry name" value="Asp"/>
    <property type="match status" value="1"/>
</dbReference>
<dbReference type="PRINTS" id="PR00792">
    <property type="entry name" value="PEPSIN"/>
</dbReference>
<dbReference type="InterPro" id="IPR021109">
    <property type="entry name" value="Peptidase_aspartic_dom_sf"/>
</dbReference>
<dbReference type="EMBL" id="UFAJ01000700">
    <property type="protein sequence ID" value="SSD61432.1"/>
    <property type="molecule type" value="Genomic_DNA"/>
</dbReference>
<dbReference type="InterPro" id="IPR033121">
    <property type="entry name" value="PEPTIDASE_A1"/>
</dbReference>
<dbReference type="GO" id="GO:0004190">
    <property type="term" value="F:aspartic-type endopeptidase activity"/>
    <property type="evidence" value="ECO:0007669"/>
    <property type="project" value="UniProtKB-KW"/>
</dbReference>
<dbReference type="PROSITE" id="PS51767">
    <property type="entry name" value="PEPTIDASE_A1"/>
    <property type="match status" value="1"/>
</dbReference>
<keyword evidence="3 4" id="KW-0064">Aspartyl protease</keyword>
<dbReference type="AlphaFoldDB" id="A0A376B9V1"/>
<keyword evidence="2" id="KW-0732">Signal</keyword>
<reference evidence="7" key="1">
    <citation type="submission" date="2018-06" db="EMBL/GenBank/DDBJ databases">
        <authorList>
            <person name="Guldener U."/>
        </authorList>
    </citation>
    <scope>NUCLEOTIDE SEQUENCE [LARGE SCALE GENOMIC DNA]</scope>
    <source>
        <strain evidence="7">UTAD17</strain>
    </source>
</reference>
<gene>
    <name evidence="6" type="ORF">SCODWIG_03193</name>
</gene>
<dbReference type="Proteomes" id="UP000262825">
    <property type="component" value="Unassembled WGS sequence"/>
</dbReference>
<organism evidence="6 7">
    <name type="scientific">Saccharomycodes ludwigii</name>
    <dbReference type="NCBI Taxonomy" id="36035"/>
    <lineage>
        <taxon>Eukaryota</taxon>
        <taxon>Fungi</taxon>
        <taxon>Dikarya</taxon>
        <taxon>Ascomycota</taxon>
        <taxon>Saccharomycotina</taxon>
        <taxon>Saccharomycetes</taxon>
        <taxon>Saccharomycodales</taxon>
        <taxon>Saccharomycodaceae</taxon>
        <taxon>Saccharomycodes</taxon>
    </lineage>
</organism>
<feature type="domain" description="Peptidase A1" evidence="5">
    <location>
        <begin position="83"/>
        <end position="453"/>
    </location>
</feature>
<protein>
    <recommendedName>
        <fullName evidence="5">Peptidase A1 domain-containing protein</fullName>
    </recommendedName>
</protein>
<sequence length="453" mass="51429">MKISSKASLLVSILSLGGSIDNGIADAFPINKTGKRYVKLDFDKFIGDSYEDSSANNKPYGLLRKRDDSSEVLFEIKNQQSFYSVELSIGTPSQNVTVLLDTGSSDLWVVGSNNPYCQEGSSNNSSKEVSIDELVSAISSMDNEKFRKLDNDDFRFIVNDNRNDIIDLIEDDYKMKQKRSELIETISFNLDDLHKRQTLIDLIEDDINYLDSTKREDLLSFIDEKIKDSPSLYSERDIIDVIEQGLDKIDLKLEKRENLLNFVSQEIKNRADLVHYIDELDNTNKDNKLLLEKRKNVVNLVDLGLTRLQLQNKEDLINLIDESLNKRSFFSDLGDDIKGGIDEGFDKAKDKITKGDKTAEKALDDIFKRDLFKALGDAIDEGFDKAKDKITKGDKAAEEALDDIFKRSFFSDLGDDIKGGIDEGFDKAKDKITKGDKTAEKALDDIFKRDFFR</sequence>
<proteinExistence type="inferred from homology"/>
<evidence type="ECO:0000256" key="1">
    <source>
        <dbReference type="ARBA" id="ARBA00007447"/>
    </source>
</evidence>
<evidence type="ECO:0000256" key="3">
    <source>
        <dbReference type="ARBA" id="ARBA00022750"/>
    </source>
</evidence>
<evidence type="ECO:0000256" key="4">
    <source>
        <dbReference type="RuleBase" id="RU000454"/>
    </source>
</evidence>
<keyword evidence="4" id="KW-0378">Hydrolase</keyword>
<evidence type="ECO:0000313" key="6">
    <source>
        <dbReference type="EMBL" id="SSD61432.1"/>
    </source>
</evidence>
<keyword evidence="7" id="KW-1185">Reference proteome</keyword>
<dbReference type="GO" id="GO:0006508">
    <property type="term" value="P:proteolysis"/>
    <property type="evidence" value="ECO:0007669"/>
    <property type="project" value="UniProtKB-KW"/>
</dbReference>
<dbReference type="Gene3D" id="2.40.70.10">
    <property type="entry name" value="Acid Proteases"/>
    <property type="match status" value="1"/>
</dbReference>
<evidence type="ECO:0000259" key="5">
    <source>
        <dbReference type="PROSITE" id="PS51767"/>
    </source>
</evidence>
<dbReference type="SUPFAM" id="SSF50630">
    <property type="entry name" value="Acid proteases"/>
    <property type="match status" value="1"/>
</dbReference>
<accession>A0A376B9V1</accession>
<dbReference type="InterPro" id="IPR001969">
    <property type="entry name" value="Aspartic_peptidase_AS"/>
</dbReference>
<keyword evidence="4" id="KW-0645">Protease</keyword>
<dbReference type="VEuPathDB" id="FungiDB:SCODWIG_03193"/>